<evidence type="ECO:0000256" key="1">
    <source>
        <dbReference type="ARBA" id="ARBA00001964"/>
    </source>
</evidence>
<evidence type="ECO:0000313" key="7">
    <source>
        <dbReference type="Proteomes" id="UP000199382"/>
    </source>
</evidence>
<dbReference type="GO" id="GO:0009083">
    <property type="term" value="P:branched-chain amino acid catabolic process"/>
    <property type="evidence" value="ECO:0007669"/>
    <property type="project" value="TreeGrafter"/>
</dbReference>
<protein>
    <recommendedName>
        <fullName evidence="4">Pyruvate dehydrogenase E1 component subunit alpha</fullName>
        <ecNumber evidence="4">1.2.4.1</ecNumber>
    </recommendedName>
</protein>
<dbReference type="EC" id="1.2.4.1" evidence="4"/>
<dbReference type="EMBL" id="FNEK01000029">
    <property type="protein sequence ID" value="SDK03089.1"/>
    <property type="molecule type" value="Genomic_DNA"/>
</dbReference>
<reference evidence="6 7" key="1">
    <citation type="submission" date="2016-10" db="EMBL/GenBank/DDBJ databases">
        <authorList>
            <person name="de Groot N.N."/>
        </authorList>
    </citation>
    <scope>NUCLEOTIDE SEQUENCE [LARGE SCALE GENOMIC DNA]</scope>
    <source>
        <strain evidence="6 7">DSM 25294</strain>
    </source>
</reference>
<dbReference type="AlphaFoldDB" id="A0A1G8YJN7"/>
<dbReference type="PANTHER" id="PTHR43380:SF1">
    <property type="entry name" value="2-OXOISOVALERATE DEHYDROGENASE SUBUNIT ALPHA, MITOCHONDRIAL"/>
    <property type="match status" value="1"/>
</dbReference>
<comment type="catalytic activity">
    <reaction evidence="4">
        <text>N(6)-[(R)-lipoyl]-L-lysyl-[protein] + pyruvate + H(+) = N(6)-[(R)-S(8)-acetyldihydrolipoyl]-L-lysyl-[protein] + CO2</text>
        <dbReference type="Rhea" id="RHEA:19189"/>
        <dbReference type="Rhea" id="RHEA-COMP:10474"/>
        <dbReference type="Rhea" id="RHEA-COMP:10478"/>
        <dbReference type="ChEBI" id="CHEBI:15361"/>
        <dbReference type="ChEBI" id="CHEBI:15378"/>
        <dbReference type="ChEBI" id="CHEBI:16526"/>
        <dbReference type="ChEBI" id="CHEBI:83099"/>
        <dbReference type="ChEBI" id="CHEBI:83111"/>
        <dbReference type="EC" id="1.2.4.1"/>
    </reaction>
</comment>
<dbReference type="InterPro" id="IPR017596">
    <property type="entry name" value="PdhA/BkdA"/>
</dbReference>
<organism evidence="6 7">
    <name type="scientific">Aliiruegeria lutimaris</name>
    <dbReference type="NCBI Taxonomy" id="571298"/>
    <lineage>
        <taxon>Bacteria</taxon>
        <taxon>Pseudomonadati</taxon>
        <taxon>Pseudomonadota</taxon>
        <taxon>Alphaproteobacteria</taxon>
        <taxon>Rhodobacterales</taxon>
        <taxon>Roseobacteraceae</taxon>
        <taxon>Aliiruegeria</taxon>
    </lineage>
</organism>
<comment type="function">
    <text evidence="4">The pyruvate dehydrogenase complex catalyzes the overall conversion of pyruvate to acetyl-CoA and CO(2). It contains multiple copies of three enzymatic components: pyruvate dehydrogenase (E1), dihydrolipoamide acetyltransferase (E2) and lipoamide dehydrogenase (E3).</text>
</comment>
<dbReference type="STRING" id="571298.SAMN04488026_102940"/>
<dbReference type="SUPFAM" id="SSF52518">
    <property type="entry name" value="Thiamin diphosphate-binding fold (THDP-binding)"/>
    <property type="match status" value="1"/>
</dbReference>
<dbReference type="InterPro" id="IPR029061">
    <property type="entry name" value="THDP-binding"/>
</dbReference>
<proteinExistence type="predicted"/>
<evidence type="ECO:0000256" key="4">
    <source>
        <dbReference type="RuleBase" id="RU366007"/>
    </source>
</evidence>
<dbReference type="InterPro" id="IPR050771">
    <property type="entry name" value="Alpha-ketoacid_DH_E1_comp"/>
</dbReference>
<accession>A0A1G8YJN7</accession>
<dbReference type="NCBIfam" id="TIGR03181">
    <property type="entry name" value="PDH_E1_alph_x"/>
    <property type="match status" value="1"/>
</dbReference>
<sequence length="350" mass="37775">MTRFDFGPMRFLDQAGQVETALPGFAQEREALAALYRAMILTRQFDTKAVALQRTGRLGTYASSLGQEAVSVGVASAMRDEDVLLPSFREHGGQLWRGVTLKELFLFWGGDERGNDFSGPRKDFPVCIPVATQFPQAAGVALAMQVQGTGGVAVAIGGDGATSKGDFYEAMNIAGAWTLPVVFVTSNNQWAISVPRAEQTHAAAISDKAIAAGIPGGRVDGNDVIAVRAVMERALDRARAGEGATLIEAVTYRLGDHTTADDAKRYRGEAEVSAHWKSEPLVRLRNYLVQAHGWTKDEEEALQRSCREDVETAAEAYLATAIPPSRSMIEHLFETVPDDLSERFGEAGNG</sequence>
<keyword evidence="3 4" id="KW-0786">Thiamine pyrophosphate</keyword>
<evidence type="ECO:0000256" key="3">
    <source>
        <dbReference type="ARBA" id="ARBA00023052"/>
    </source>
</evidence>
<dbReference type="Pfam" id="PF00676">
    <property type="entry name" value="E1_dh"/>
    <property type="match status" value="1"/>
</dbReference>
<gene>
    <name evidence="6" type="ORF">SAMN04488026_102940</name>
</gene>
<comment type="cofactor">
    <cofactor evidence="1 4">
        <name>thiamine diphosphate</name>
        <dbReference type="ChEBI" id="CHEBI:58937"/>
    </cofactor>
</comment>
<dbReference type="InterPro" id="IPR001017">
    <property type="entry name" value="DH_E1"/>
</dbReference>
<dbReference type="Gene3D" id="3.40.50.970">
    <property type="match status" value="1"/>
</dbReference>
<dbReference type="GO" id="GO:0004739">
    <property type="term" value="F:pyruvate dehydrogenase (acetyl-transferring) activity"/>
    <property type="evidence" value="ECO:0007669"/>
    <property type="project" value="UniProtKB-UniRule"/>
</dbReference>
<dbReference type="RefSeq" id="WP_093157426.1">
    <property type="nucleotide sequence ID" value="NZ_FNEK01000029.1"/>
</dbReference>
<keyword evidence="2 4" id="KW-0560">Oxidoreductase</keyword>
<comment type="subunit">
    <text evidence="4">Heterodimer of an alpha and a beta chain.</text>
</comment>
<name>A0A1G8YJN7_9RHOB</name>
<evidence type="ECO:0000259" key="5">
    <source>
        <dbReference type="Pfam" id="PF00676"/>
    </source>
</evidence>
<dbReference type="OrthoDB" id="9766715at2"/>
<feature type="domain" description="Dehydrogenase E1 component" evidence="5">
    <location>
        <begin position="36"/>
        <end position="315"/>
    </location>
</feature>
<dbReference type="Proteomes" id="UP000199382">
    <property type="component" value="Unassembled WGS sequence"/>
</dbReference>
<keyword evidence="4 6" id="KW-0670">Pyruvate</keyword>
<dbReference type="CDD" id="cd02000">
    <property type="entry name" value="TPP_E1_PDC_ADC_BCADC"/>
    <property type="match status" value="1"/>
</dbReference>
<evidence type="ECO:0000313" key="6">
    <source>
        <dbReference type="EMBL" id="SDK03089.1"/>
    </source>
</evidence>
<keyword evidence="7" id="KW-1185">Reference proteome</keyword>
<evidence type="ECO:0000256" key="2">
    <source>
        <dbReference type="ARBA" id="ARBA00023002"/>
    </source>
</evidence>
<dbReference type="PANTHER" id="PTHR43380">
    <property type="entry name" value="2-OXOISOVALERATE DEHYDROGENASE SUBUNIT ALPHA, MITOCHONDRIAL"/>
    <property type="match status" value="1"/>
</dbReference>